<sequence length="327" mass="35674">MSADVMLDGTGHGIIINSCLVCICRYFDRRRGAALGLLATGGTVAALVFTKVYEYLLAEYGVQDAFLIIGALVGNVVPITLLMHPPPWEAIPSERKIVAEGATNSARNPCCAASTRTTDDVCHEAYLKTEHIRPATLQTEKPTRFAQINCEYNIRRCTAWSFNETPSVISCRNETIISTTHTAEIPRRCPLSFGQPSTTSRRGTFSSCTNKSPLPPYVAPDLNKLCARRVTMKGVAGLLLYISNQVPTHSSGTHSSQARRHTVASVSLSCPPGASTVCSDPNKPRTFNYERRGTYHHNVAASECPASAQESTILLPRVELRFEGILF</sequence>
<organism evidence="3 4">
    <name type="scientific">Rhipicephalus microplus</name>
    <name type="common">Cattle tick</name>
    <name type="synonym">Boophilus microplus</name>
    <dbReference type="NCBI Taxonomy" id="6941"/>
    <lineage>
        <taxon>Eukaryota</taxon>
        <taxon>Metazoa</taxon>
        <taxon>Ecdysozoa</taxon>
        <taxon>Arthropoda</taxon>
        <taxon>Chelicerata</taxon>
        <taxon>Arachnida</taxon>
        <taxon>Acari</taxon>
        <taxon>Parasitiformes</taxon>
        <taxon>Ixodida</taxon>
        <taxon>Ixodoidea</taxon>
        <taxon>Ixodidae</taxon>
        <taxon>Rhipicephalinae</taxon>
        <taxon>Rhipicephalus</taxon>
        <taxon>Boophilus</taxon>
    </lineage>
</organism>
<dbReference type="InterPro" id="IPR050327">
    <property type="entry name" value="Proton-linked_MCT"/>
</dbReference>
<accession>A0A9J6F4K7</accession>
<name>A0A9J6F4K7_RHIMP</name>
<evidence type="ECO:0008006" key="5">
    <source>
        <dbReference type="Google" id="ProtNLM"/>
    </source>
</evidence>
<evidence type="ECO:0000313" key="4">
    <source>
        <dbReference type="Proteomes" id="UP000821866"/>
    </source>
</evidence>
<dbReference type="VEuPathDB" id="VectorBase:LOC119170346"/>
<dbReference type="SUPFAM" id="SSF103473">
    <property type="entry name" value="MFS general substrate transporter"/>
    <property type="match status" value="1"/>
</dbReference>
<dbReference type="AlphaFoldDB" id="A0A9J6F4K7"/>
<evidence type="ECO:0000313" key="3">
    <source>
        <dbReference type="EMBL" id="KAH8041444.1"/>
    </source>
</evidence>
<keyword evidence="4" id="KW-1185">Reference proteome</keyword>
<feature type="compositionally biased region" description="Polar residues" evidence="1">
    <location>
        <begin position="194"/>
        <end position="207"/>
    </location>
</feature>
<feature type="transmembrane region" description="Helical" evidence="2">
    <location>
        <begin position="6"/>
        <end position="27"/>
    </location>
</feature>
<proteinExistence type="predicted"/>
<keyword evidence="2" id="KW-1133">Transmembrane helix</keyword>
<feature type="transmembrane region" description="Helical" evidence="2">
    <location>
        <begin position="65"/>
        <end position="83"/>
    </location>
</feature>
<dbReference type="InterPro" id="IPR036259">
    <property type="entry name" value="MFS_trans_sf"/>
</dbReference>
<protein>
    <recommendedName>
        <fullName evidence="5">Monocarboxylate transporter</fullName>
    </recommendedName>
</protein>
<comment type="caution">
    <text evidence="3">The sequence shown here is derived from an EMBL/GenBank/DDBJ whole genome shotgun (WGS) entry which is preliminary data.</text>
</comment>
<evidence type="ECO:0000256" key="1">
    <source>
        <dbReference type="SAM" id="MobiDB-lite"/>
    </source>
</evidence>
<reference evidence="3" key="2">
    <citation type="submission" date="2021-09" db="EMBL/GenBank/DDBJ databases">
        <authorList>
            <person name="Jia N."/>
            <person name="Wang J."/>
            <person name="Shi W."/>
            <person name="Du L."/>
            <person name="Sun Y."/>
            <person name="Zhan W."/>
            <person name="Jiang J."/>
            <person name="Wang Q."/>
            <person name="Zhang B."/>
            <person name="Ji P."/>
            <person name="Sakyi L.B."/>
            <person name="Cui X."/>
            <person name="Yuan T."/>
            <person name="Jiang B."/>
            <person name="Yang W."/>
            <person name="Lam T.T.-Y."/>
            <person name="Chang Q."/>
            <person name="Ding S."/>
            <person name="Wang X."/>
            <person name="Zhu J."/>
            <person name="Ruan X."/>
            <person name="Zhao L."/>
            <person name="Wei J."/>
            <person name="Que T."/>
            <person name="Du C."/>
            <person name="Cheng J."/>
            <person name="Dai P."/>
            <person name="Han X."/>
            <person name="Huang E."/>
            <person name="Gao Y."/>
            <person name="Liu J."/>
            <person name="Shao H."/>
            <person name="Ye R."/>
            <person name="Li L."/>
            <person name="Wei W."/>
            <person name="Wang X."/>
            <person name="Wang C."/>
            <person name="Huo Q."/>
            <person name="Li W."/>
            <person name="Guo W."/>
            <person name="Chen H."/>
            <person name="Chen S."/>
            <person name="Zhou L."/>
            <person name="Zhou L."/>
            <person name="Ni X."/>
            <person name="Tian J."/>
            <person name="Zhou Y."/>
            <person name="Sheng Y."/>
            <person name="Liu T."/>
            <person name="Pan Y."/>
            <person name="Xia L."/>
            <person name="Li J."/>
            <person name="Zhao F."/>
            <person name="Cao W."/>
        </authorList>
    </citation>
    <scope>NUCLEOTIDE SEQUENCE</scope>
    <source>
        <strain evidence="3">Rmic-2018</strain>
        <tissue evidence="3">Larvae</tissue>
    </source>
</reference>
<keyword evidence="2" id="KW-0472">Membrane</keyword>
<gene>
    <name evidence="3" type="ORF">HPB51_015806</name>
</gene>
<dbReference type="Proteomes" id="UP000821866">
    <property type="component" value="Chromosome 1"/>
</dbReference>
<reference evidence="3" key="1">
    <citation type="journal article" date="2020" name="Cell">
        <title>Large-Scale Comparative Analyses of Tick Genomes Elucidate Their Genetic Diversity and Vector Capacities.</title>
        <authorList>
            <consortium name="Tick Genome and Microbiome Consortium (TIGMIC)"/>
            <person name="Jia N."/>
            <person name="Wang J."/>
            <person name="Shi W."/>
            <person name="Du L."/>
            <person name="Sun Y."/>
            <person name="Zhan W."/>
            <person name="Jiang J.F."/>
            <person name="Wang Q."/>
            <person name="Zhang B."/>
            <person name="Ji P."/>
            <person name="Bell-Sakyi L."/>
            <person name="Cui X.M."/>
            <person name="Yuan T.T."/>
            <person name="Jiang B.G."/>
            <person name="Yang W.F."/>
            <person name="Lam T.T."/>
            <person name="Chang Q.C."/>
            <person name="Ding S.J."/>
            <person name="Wang X.J."/>
            <person name="Zhu J.G."/>
            <person name="Ruan X.D."/>
            <person name="Zhao L."/>
            <person name="Wei J.T."/>
            <person name="Ye R.Z."/>
            <person name="Que T.C."/>
            <person name="Du C.H."/>
            <person name="Zhou Y.H."/>
            <person name="Cheng J.X."/>
            <person name="Dai P.F."/>
            <person name="Guo W.B."/>
            <person name="Han X.H."/>
            <person name="Huang E.J."/>
            <person name="Li L.F."/>
            <person name="Wei W."/>
            <person name="Gao Y.C."/>
            <person name="Liu J.Z."/>
            <person name="Shao H.Z."/>
            <person name="Wang X."/>
            <person name="Wang C.C."/>
            <person name="Yang T.C."/>
            <person name="Huo Q.B."/>
            <person name="Li W."/>
            <person name="Chen H.Y."/>
            <person name="Chen S.E."/>
            <person name="Zhou L.G."/>
            <person name="Ni X.B."/>
            <person name="Tian J.H."/>
            <person name="Sheng Y."/>
            <person name="Liu T."/>
            <person name="Pan Y.S."/>
            <person name="Xia L.Y."/>
            <person name="Li J."/>
            <person name="Zhao F."/>
            <person name="Cao W.C."/>
        </authorList>
    </citation>
    <scope>NUCLEOTIDE SEQUENCE</scope>
    <source>
        <strain evidence="3">Rmic-2018</strain>
    </source>
</reference>
<evidence type="ECO:0000256" key="2">
    <source>
        <dbReference type="SAM" id="Phobius"/>
    </source>
</evidence>
<keyword evidence="2" id="KW-0812">Transmembrane</keyword>
<dbReference type="PANTHER" id="PTHR11360:SF303">
    <property type="entry name" value="MAJOR FACILITATOR SUPERFAMILY (MFS) PROFILE DOMAIN-CONTAINING PROTEIN"/>
    <property type="match status" value="1"/>
</dbReference>
<feature type="region of interest" description="Disordered" evidence="1">
    <location>
        <begin position="188"/>
        <end position="207"/>
    </location>
</feature>
<dbReference type="GO" id="GO:0008028">
    <property type="term" value="F:monocarboxylic acid transmembrane transporter activity"/>
    <property type="evidence" value="ECO:0007669"/>
    <property type="project" value="TreeGrafter"/>
</dbReference>
<dbReference type="EMBL" id="JABSTU010000001">
    <property type="protein sequence ID" value="KAH8041444.1"/>
    <property type="molecule type" value="Genomic_DNA"/>
</dbReference>
<dbReference type="Gene3D" id="1.20.1250.20">
    <property type="entry name" value="MFS general substrate transporter like domains"/>
    <property type="match status" value="1"/>
</dbReference>
<feature type="transmembrane region" description="Helical" evidence="2">
    <location>
        <begin position="34"/>
        <end position="53"/>
    </location>
</feature>
<dbReference type="PANTHER" id="PTHR11360">
    <property type="entry name" value="MONOCARBOXYLATE TRANSPORTER"/>
    <property type="match status" value="1"/>
</dbReference>